<evidence type="ECO:0000256" key="1">
    <source>
        <dbReference type="ARBA" id="ARBA00023002"/>
    </source>
</evidence>
<protein>
    <submittedName>
        <fullName evidence="4">Mannitol dehydrogenase family protein</fullName>
    </submittedName>
</protein>
<dbReference type="Gene3D" id="3.40.50.720">
    <property type="entry name" value="NAD(P)-binding Rossmann-like Domain"/>
    <property type="match status" value="1"/>
</dbReference>
<evidence type="ECO:0000313" key="4">
    <source>
        <dbReference type="EMBL" id="MXQ10218.1"/>
    </source>
</evidence>
<dbReference type="InterPro" id="IPR036291">
    <property type="entry name" value="NAD(P)-bd_dom_sf"/>
</dbReference>
<name>A0A7X3SMK4_9HYPH</name>
<dbReference type="EMBL" id="WURB01000001">
    <property type="protein sequence ID" value="MXQ10218.1"/>
    <property type="molecule type" value="Genomic_DNA"/>
</dbReference>
<organism evidence="4 5">
    <name type="scientific">Microvirga makkahensis</name>
    <dbReference type="NCBI Taxonomy" id="1128670"/>
    <lineage>
        <taxon>Bacteria</taxon>
        <taxon>Pseudomonadati</taxon>
        <taxon>Pseudomonadota</taxon>
        <taxon>Alphaproteobacteria</taxon>
        <taxon>Hyphomicrobiales</taxon>
        <taxon>Methylobacteriaceae</taxon>
        <taxon>Microvirga</taxon>
    </lineage>
</organism>
<gene>
    <name evidence="4" type="ORF">GR328_01845</name>
</gene>
<reference evidence="4 5" key="1">
    <citation type="submission" date="2019-12" db="EMBL/GenBank/DDBJ databases">
        <authorList>
            <person name="Yuan C.-G."/>
        </authorList>
    </citation>
    <scope>NUCLEOTIDE SEQUENCE [LARGE SCALE GENOMIC DNA]</scope>
    <source>
        <strain evidence="4 5">KCTC 23863</strain>
    </source>
</reference>
<dbReference type="InterPro" id="IPR050988">
    <property type="entry name" value="Mannitol_DH/Oxidoreductase"/>
</dbReference>
<dbReference type="SUPFAM" id="SSF48179">
    <property type="entry name" value="6-phosphogluconate dehydrogenase C-terminal domain-like"/>
    <property type="match status" value="1"/>
</dbReference>
<dbReference type="InterPro" id="IPR013118">
    <property type="entry name" value="Mannitol_DH_C"/>
</dbReference>
<dbReference type="InterPro" id="IPR008927">
    <property type="entry name" value="6-PGluconate_DH-like_C_sf"/>
</dbReference>
<dbReference type="Proteomes" id="UP000436483">
    <property type="component" value="Unassembled WGS sequence"/>
</dbReference>
<dbReference type="InterPro" id="IPR013328">
    <property type="entry name" value="6PGD_dom2"/>
</dbReference>
<dbReference type="InterPro" id="IPR000669">
    <property type="entry name" value="Mannitol_DH"/>
</dbReference>
<reference evidence="4 5" key="2">
    <citation type="submission" date="2020-01" db="EMBL/GenBank/DDBJ databases">
        <title>Microvirga sp. nov., an arsenate reduction bacterium isolated from Tibet hotspring sediments.</title>
        <authorList>
            <person name="Xian W.-D."/>
            <person name="Li W.-J."/>
        </authorList>
    </citation>
    <scope>NUCLEOTIDE SEQUENCE [LARGE SCALE GENOMIC DNA]</scope>
    <source>
        <strain evidence="4 5">KCTC 23863</strain>
    </source>
</reference>
<feature type="domain" description="Mannitol dehydrogenase N-terminal" evidence="2">
    <location>
        <begin position="30"/>
        <end position="275"/>
    </location>
</feature>
<dbReference type="SUPFAM" id="SSF51735">
    <property type="entry name" value="NAD(P)-binding Rossmann-fold domains"/>
    <property type="match status" value="1"/>
</dbReference>
<dbReference type="PRINTS" id="PR00084">
    <property type="entry name" value="MTLDHDRGNASE"/>
</dbReference>
<evidence type="ECO:0000313" key="5">
    <source>
        <dbReference type="Proteomes" id="UP000436483"/>
    </source>
</evidence>
<sequence length="495" mass="54965">MPKRLSEASLADLPSAVVRPRYDRREVSSGIVHLGVGAFHRAHQAVYVDDVLAQDPRWGIVAASLRSPDTYDALEPQNGLYTLSIRSGEGEALRVVGSIQRVIVAPRAVEDLLRAMADPRTRIVSLTVTEKGYCHDPATGTLNESHPDIVHDLQNPHRPRSAPGFILEALRRRWVAGIAPFTVLTCDNLPSNGHTVKRVLTRFAELSDPAFGRFVADEVSCPSTMVDRIVPATSDEDRRRIREALGVTDVWPVVTERFTQWIIEDRFPQGRPPWENAGAEFVTDVEPYERMKLRLLNGSHSTLAYLGYLAGYETVADAMAESAFERLIAGLMDEEVTPTLHMPTGADLDAYKYALIERFKNPALRHRTWQIAMDGSQKLPQRLLGTIRDRLRENAPVERLALGVAAWMRYVTGIDENGAPIDVRDPMAAHLRERADRAGGSPEQLAGELFAVREIFGDDLPNDERFTGAVGAALVQLYANGSKRTVAEWSQPVRS</sequence>
<dbReference type="InterPro" id="IPR013131">
    <property type="entry name" value="Mannitol_DH_N"/>
</dbReference>
<evidence type="ECO:0000259" key="3">
    <source>
        <dbReference type="Pfam" id="PF08125"/>
    </source>
</evidence>
<keyword evidence="1" id="KW-0560">Oxidoreductase</keyword>
<feature type="domain" description="Mannitol dehydrogenase C-terminal" evidence="3">
    <location>
        <begin position="284"/>
        <end position="477"/>
    </location>
</feature>
<evidence type="ECO:0000259" key="2">
    <source>
        <dbReference type="Pfam" id="PF01232"/>
    </source>
</evidence>
<dbReference type="OrthoDB" id="271711at2"/>
<dbReference type="Gene3D" id="1.10.1040.10">
    <property type="entry name" value="N-(1-d-carboxylethyl)-l-norvaline Dehydrogenase, domain 2"/>
    <property type="match status" value="1"/>
</dbReference>
<keyword evidence="5" id="KW-1185">Reference proteome</keyword>
<dbReference type="PANTHER" id="PTHR43362">
    <property type="entry name" value="MANNITOL DEHYDROGENASE DSF1-RELATED"/>
    <property type="match status" value="1"/>
</dbReference>
<dbReference type="Pfam" id="PF01232">
    <property type="entry name" value="Mannitol_dh"/>
    <property type="match status" value="1"/>
</dbReference>
<dbReference type="PANTHER" id="PTHR43362:SF1">
    <property type="entry name" value="MANNITOL DEHYDROGENASE 2-RELATED"/>
    <property type="match status" value="1"/>
</dbReference>
<accession>A0A7X3SMK4</accession>
<dbReference type="Pfam" id="PF08125">
    <property type="entry name" value="Mannitol_dh_C"/>
    <property type="match status" value="1"/>
</dbReference>
<comment type="caution">
    <text evidence="4">The sequence shown here is derived from an EMBL/GenBank/DDBJ whole genome shotgun (WGS) entry which is preliminary data.</text>
</comment>
<proteinExistence type="predicted"/>
<dbReference type="GO" id="GO:0016616">
    <property type="term" value="F:oxidoreductase activity, acting on the CH-OH group of donors, NAD or NADP as acceptor"/>
    <property type="evidence" value="ECO:0007669"/>
    <property type="project" value="TreeGrafter"/>
</dbReference>
<dbReference type="AlphaFoldDB" id="A0A7X3SMK4"/>
<dbReference type="RefSeq" id="WP_160882815.1">
    <property type="nucleotide sequence ID" value="NZ_WURB01000001.1"/>
</dbReference>